<protein>
    <submittedName>
        <fullName evidence="3">Uncharacterized protein</fullName>
    </submittedName>
</protein>
<accession>F9UA75</accession>
<reference evidence="3 4" key="1">
    <citation type="submission" date="2011-06" db="EMBL/GenBank/DDBJ databases">
        <title>The draft genome of Thiocapsa marina 5811.</title>
        <authorList>
            <consortium name="US DOE Joint Genome Institute (JGI-PGF)"/>
            <person name="Lucas S."/>
            <person name="Han J."/>
            <person name="Cheng J.-F."/>
            <person name="Goodwin L."/>
            <person name="Pitluck S."/>
            <person name="Peters L."/>
            <person name="Land M.L."/>
            <person name="Hauser L."/>
            <person name="Vogl K."/>
            <person name="Liu Z."/>
            <person name="Imhoff J."/>
            <person name="Thiel V."/>
            <person name="Frigaard N.-U."/>
            <person name="Bryant D."/>
            <person name="Woyke T.J."/>
        </authorList>
    </citation>
    <scope>NUCLEOTIDE SEQUENCE [LARGE SCALE GENOMIC DNA]</scope>
    <source>
        <strain evidence="3 4">5811</strain>
    </source>
</reference>
<dbReference type="OrthoDB" id="5747753at2"/>
<dbReference type="AlphaFoldDB" id="F9UA75"/>
<feature type="transmembrane region" description="Helical" evidence="2">
    <location>
        <begin position="793"/>
        <end position="810"/>
    </location>
</feature>
<dbReference type="Proteomes" id="UP000005459">
    <property type="component" value="Unassembled WGS sequence"/>
</dbReference>
<keyword evidence="2" id="KW-0812">Transmembrane</keyword>
<feature type="transmembrane region" description="Helical" evidence="2">
    <location>
        <begin position="923"/>
        <end position="943"/>
    </location>
</feature>
<evidence type="ECO:0000313" key="4">
    <source>
        <dbReference type="Proteomes" id="UP000005459"/>
    </source>
</evidence>
<evidence type="ECO:0000313" key="3">
    <source>
        <dbReference type="EMBL" id="EGV19023.1"/>
    </source>
</evidence>
<name>F9UA75_9GAMM</name>
<keyword evidence="4" id="KW-1185">Reference proteome</keyword>
<dbReference type="RefSeq" id="WP_007192703.1">
    <property type="nucleotide sequence ID" value="NZ_AFWV01000005.1"/>
</dbReference>
<feature type="transmembrane region" description="Helical" evidence="2">
    <location>
        <begin position="949"/>
        <end position="968"/>
    </location>
</feature>
<evidence type="ECO:0000256" key="1">
    <source>
        <dbReference type="SAM" id="MobiDB-lite"/>
    </source>
</evidence>
<dbReference type="eggNOG" id="ENOG502Z7KH">
    <property type="taxonomic scope" value="Bacteria"/>
</dbReference>
<evidence type="ECO:0000256" key="2">
    <source>
        <dbReference type="SAM" id="Phobius"/>
    </source>
</evidence>
<feature type="transmembrane region" description="Helical" evidence="2">
    <location>
        <begin position="770"/>
        <end position="787"/>
    </location>
</feature>
<keyword evidence="2" id="KW-1133">Transmembrane helix</keyword>
<sequence>MSDLTPPASAETTAKLFRARVLKPAEGVFLFHPRAIERLITDHLAAAARDISIPDLAYYLMPATAFLTGLESENPEALAVIEGLNLPNYVILLPIPPEQRLDRVGFTRLLRDYWARRFEAEVARAWQTARDDNLDGDPFGPIGLTRRIGTLALAEVRDVMIRDGVVPAGIGDAFICRSFVALLARLRYFSPGARGFFFPTIRDWHALDVWLVESGLDLPASLQGGRLPRLLEHTRPDHRCGAPEYLPLLPSGLPYGDSDPDFARAIAARESRETSPLRAKPATPAAADSPVAAPVDDIEARCLDVLREASQLARRDWRAALRHILITPLAPLLDALLAIPALLRRKGSEARPRGLRLDLHLALFADAVRKAQRAELDDRYAAALLNLALARRRFIALGEPCLNARDAVHAILARRAAAAESTLADLIAANSKLSPDTAHELSVLTERLGDDVMRSASSRSAYLILRDLERVLLESRTTYYRLRPFQWAASGGKVRLRQILPFQARLKALRALEVASNRLEQIEWPTREVERFSVPLQRLSQQLSTRLAGQLRPHLRTSLEEAGFTPTNHREQVAAHKMREELLDVIQRRRHLKFTDVRDIVARNILRLPDPTLEEIRHGDRLAHFDRIAAHALPGVYKPGEFYVKGLQQLGAPLFGTPRGRLILRHLILPTGLAFLGLKTIDIVAGLILPAGSSVHLAPLWLVLLLAVLINAFAYTRVGRAIAKTIWRAIAWTVSLLLFDGVRKLLRWAPVARLLSTSLIRGLDRNLVQPLFIGLLIVLPFVGLGLLIDGVEIDYGLSLLIPAFAIGTLARNTPAGRRMLDNAASAAWQILRRLNQTLVIGVVRELLHFFKEVTRRFEQGLHRIEELLSHQLGESRLALVVKSLFAPIWNLTEAVIQFYVTVLVEPQVNPIKHFPLVTIAHKLMLPFLPALTGLLVALTEPFLPKLIAYPFVTVTILLLPGLAGFLVWELKENRRIYAANHAGSPLVGYDAGRIEAVHRVNLESTPIEPAIIGGHGETMRGMLRRGFHSGTLPKAFDRLRRVLREEIRDEVPYPHRLRDAQRRLAEVTRALCVFCDRELGYALRRRCVEPNCGLVRVETGQPRLSSNAFDLTLELYASSTADDRPIELQLCVYLEEPDIYLKVEVSGPKEQLGEPCWRLIRSDLEVFSGRAGVKPAPSAV</sequence>
<keyword evidence="2" id="KW-0472">Membrane</keyword>
<dbReference type="STRING" id="768671.ThimaDRAFT_1827"/>
<gene>
    <name evidence="3" type="ORF">ThimaDRAFT_1827</name>
</gene>
<organism evidence="3 4">
    <name type="scientific">Thiocapsa marina 5811</name>
    <dbReference type="NCBI Taxonomy" id="768671"/>
    <lineage>
        <taxon>Bacteria</taxon>
        <taxon>Pseudomonadati</taxon>
        <taxon>Pseudomonadota</taxon>
        <taxon>Gammaproteobacteria</taxon>
        <taxon>Chromatiales</taxon>
        <taxon>Chromatiaceae</taxon>
        <taxon>Thiocapsa</taxon>
    </lineage>
</organism>
<feature type="transmembrane region" description="Helical" evidence="2">
    <location>
        <begin position="695"/>
        <end position="714"/>
    </location>
</feature>
<proteinExistence type="predicted"/>
<dbReference type="EMBL" id="AFWV01000005">
    <property type="protein sequence ID" value="EGV19023.1"/>
    <property type="molecule type" value="Genomic_DNA"/>
</dbReference>
<dbReference type="PATRIC" id="fig|768671.3.peg.1943"/>
<feature type="region of interest" description="Disordered" evidence="1">
    <location>
        <begin position="270"/>
        <end position="290"/>
    </location>
</feature>
<feature type="compositionally biased region" description="Low complexity" evidence="1">
    <location>
        <begin position="281"/>
        <end position="290"/>
    </location>
</feature>